<proteinExistence type="predicted"/>
<accession>A0A836BY88</accession>
<feature type="compositionally biased region" description="Low complexity" evidence="1">
    <location>
        <begin position="47"/>
        <end position="96"/>
    </location>
</feature>
<evidence type="ECO:0000313" key="2">
    <source>
        <dbReference type="EMBL" id="KAG2491994.1"/>
    </source>
</evidence>
<dbReference type="EMBL" id="JAEHOE010000048">
    <property type="protein sequence ID" value="KAG2491994.1"/>
    <property type="molecule type" value="Genomic_DNA"/>
</dbReference>
<evidence type="ECO:0000256" key="1">
    <source>
        <dbReference type="SAM" id="MobiDB-lite"/>
    </source>
</evidence>
<feature type="compositionally biased region" description="Low complexity" evidence="1">
    <location>
        <begin position="1729"/>
        <end position="1744"/>
    </location>
</feature>
<feature type="compositionally biased region" description="Basic residues" evidence="1">
    <location>
        <begin position="1764"/>
        <end position="1777"/>
    </location>
</feature>
<comment type="caution">
    <text evidence="2">The sequence shown here is derived from an EMBL/GenBank/DDBJ whole genome shotgun (WGS) entry which is preliminary data.</text>
</comment>
<feature type="compositionally biased region" description="Pro residues" evidence="1">
    <location>
        <begin position="472"/>
        <end position="483"/>
    </location>
</feature>
<feature type="region of interest" description="Disordered" evidence="1">
    <location>
        <begin position="811"/>
        <end position="889"/>
    </location>
</feature>
<evidence type="ECO:0000313" key="3">
    <source>
        <dbReference type="Proteomes" id="UP000612055"/>
    </source>
</evidence>
<feature type="region of interest" description="Disordered" evidence="1">
    <location>
        <begin position="564"/>
        <end position="583"/>
    </location>
</feature>
<feature type="compositionally biased region" description="Low complexity" evidence="1">
    <location>
        <begin position="1"/>
        <end position="12"/>
    </location>
</feature>
<feature type="compositionally biased region" description="Gly residues" evidence="1">
    <location>
        <begin position="1745"/>
        <end position="1761"/>
    </location>
</feature>
<feature type="compositionally biased region" description="Basic residues" evidence="1">
    <location>
        <begin position="1710"/>
        <end position="1721"/>
    </location>
</feature>
<feature type="compositionally biased region" description="Basic residues" evidence="1">
    <location>
        <begin position="1524"/>
        <end position="1534"/>
    </location>
</feature>
<feature type="compositionally biased region" description="Low complexity" evidence="1">
    <location>
        <begin position="1692"/>
        <end position="1702"/>
    </location>
</feature>
<name>A0A836BY88_9CHLO</name>
<sequence>MKRASGSDAAGDAAKERKTSVGTGPATGSRGARRGASPSRTDPPPASAAQTPASGRLATLRSAAARSGAAGAQAAGHTVAAPSAAAQAWPALAAASDRARRPARGNPSSKDRTANSDGSSSSSSSSSSDGSSSSGGSSSDDDSSASSGEQRGQAAAVAVNAEDPGGVATSGADSGASSSSEGSESSSDSDSSDSSSSSGTSSSGTSDSSGTSGSTGSSSQSGDSEGQGRVPGGPGQPNGAPPTDGPAAAGEGGAGNARRTAVAAARPHRTPGPAPGGKGWTLDPRERLSWSLQPRPSPEDLPLATLRPTSASLPWRRPGHGASGVYQQLVREAAALAAHRDPHPSVELTRAAALTAAMAAADRGDEEAGQGTAPAGAAKAEEQLDAAAAVLTAARLPAGSFAFEYYRPALAQALNRPHAYGAWSLVEGAVWRGHGLGPTISLAQPVAELQRVEERARLLLPVGLLLRAPRLLPDPAPPPPAEPPQQGGWKARKRGTFTAQPGLAGLPGVGTDVRRLFGVAGLGSAAASGPSSVVRSLCAVAAPVPLWAAFLPAGVLQAPPARAALPAPDASSGSGSQPAPCSGASTTVIPAAASASTATAAWVPAAAPLRLARSPEGAAEAVDLALLGLAGPLAGLPLNLGPGVPGGGVPEGSGAGAGEVVGLGAYAFDLELLLPARGPHLIARLAAIRHSVARPGAAATSAAAAMAAGDGRPAPPWRAPLGMRRVRFGCGACCACRDPLARHPCLRPLSTLLPMHGRNDASSAAELRAGAEALGYDPAAAVAAAVARSRAEADPLDDVPLVRRGRKLRKQLREADEAGGVGRGGQEASASGGAGTAAAAGPSPRGSLLQKQERASTASEAARPAPDQPDPDSTIPGAADPPDPAFDPALDQVDLDAYAAAGLDVDFDGPTPSDGGSIDSDDGDDGDEGMSLAARLHSLRPVRRHKGRRLQRYMRTPWAAALDGEVLPPEPTDAKDGTGGTGSGAALARKVVRAPDGMALDGDNGVPDANIMLCTAMEARRAELAMGETLELSTKPVRDLNSQAFSAHEPAMPQLLPSRPLRRPGLDGLMYPTGAAFASLAAGRRLPGWKGAVGYPRADHARLHRKAVAMDPPAARAEEAAAARAAGHPVIALVRPLPRRVDRPCRWCGTWGHDGPLRCPLRALAAPPHPSPHWPLPPQPLPPLPARQLVPSQGPPRALHHYSCQTGFGASEPAPVETLQPKLDRAKYDISSYEYIVRQTEARVTQRVLRAERTAAEAAADAKSAAVVAGAGRGQQREGEVLELGQEARADQVTQDAPDAAGGSAQGERAQKRARTEPEPSAAAAAAPGPASAQDATAAPAPGGLAAVTAITATAAADPGAAAAARPPVWLGQIQRPTLELMAALDEAQPWANGLQPVRRRRRRQAPAAATAVPAPAVGAADAATAAADAGGAEVPPAAALVAAERAAQAGAAADAQVEAAAEAAGDEGEEQWEVAPAPEPLGAEALLALALLVEETARAAIPQQRVVREQDWRWWWDQPPPMQRRRSKKRRRLPFWLEEKKQKRGKAAGTGEEGAGDGTPPHAAADAQAHADTEADVDAGGSGGEGFGGGGEGGEAAAAPAPIAGDAFESLAGGAAGDGAGQPEGEPRRKRKKRRHREASGAGEGEGGRAAAAPAGATVAGGGGDGAGSSSAAAAAAPAAAASGGDGVGGPEAAAKGSQGRAGEEGRERKRKHKKRHRGSHSLGGEGAEAAAATAAADGAAAAGAGGGGLGAEAGAGGQGSERKRKHKDKRDKRRSQSLADGDAGGV</sequence>
<feature type="compositionally biased region" description="Low complexity" evidence="1">
    <location>
        <begin position="1650"/>
        <end position="1659"/>
    </location>
</feature>
<feature type="region of interest" description="Disordered" evidence="1">
    <location>
        <begin position="471"/>
        <end position="491"/>
    </location>
</feature>
<feature type="compositionally biased region" description="Low complexity" evidence="1">
    <location>
        <begin position="256"/>
        <end position="265"/>
    </location>
</feature>
<protein>
    <submittedName>
        <fullName evidence="2">Uncharacterized protein</fullName>
    </submittedName>
</protein>
<feature type="region of interest" description="Disordered" evidence="1">
    <location>
        <begin position="903"/>
        <end position="930"/>
    </location>
</feature>
<feature type="region of interest" description="Disordered" evidence="1">
    <location>
        <begin position="1"/>
        <end position="304"/>
    </location>
</feature>
<dbReference type="OrthoDB" id="552912at2759"/>
<feature type="compositionally biased region" description="Low complexity" evidence="1">
    <location>
        <begin position="169"/>
        <end position="228"/>
    </location>
</feature>
<feature type="compositionally biased region" description="Acidic residues" evidence="1">
    <location>
        <begin position="919"/>
        <end position="928"/>
    </location>
</feature>
<feature type="compositionally biased region" description="Low complexity" evidence="1">
    <location>
        <begin position="908"/>
        <end position="918"/>
    </location>
</feature>
<keyword evidence="3" id="KW-1185">Reference proteome</keyword>
<feature type="compositionally biased region" description="Low complexity" evidence="1">
    <location>
        <begin position="22"/>
        <end position="40"/>
    </location>
</feature>
<feature type="compositionally biased region" description="Low complexity" evidence="1">
    <location>
        <begin position="1669"/>
        <end position="1684"/>
    </location>
</feature>
<feature type="compositionally biased region" description="Low complexity" evidence="1">
    <location>
        <begin position="826"/>
        <end position="847"/>
    </location>
</feature>
<feature type="compositionally biased region" description="Basic residues" evidence="1">
    <location>
        <begin position="1629"/>
        <end position="1638"/>
    </location>
</feature>
<feature type="compositionally biased region" description="Basic and acidic residues" evidence="1">
    <location>
        <begin position="1309"/>
        <end position="1318"/>
    </location>
</feature>
<feature type="region of interest" description="Disordered" evidence="1">
    <location>
        <begin position="1291"/>
        <end position="1339"/>
    </location>
</feature>
<feature type="compositionally biased region" description="Low complexity" evidence="1">
    <location>
        <begin position="1319"/>
        <end position="1339"/>
    </location>
</feature>
<feature type="region of interest" description="Disordered" evidence="1">
    <location>
        <begin position="964"/>
        <end position="984"/>
    </location>
</feature>
<feature type="compositionally biased region" description="Low complexity" evidence="1">
    <location>
        <begin position="116"/>
        <end position="148"/>
    </location>
</feature>
<gene>
    <name evidence="2" type="ORF">HYH03_009724</name>
</gene>
<feature type="compositionally biased region" description="Gly residues" evidence="1">
    <location>
        <begin position="1581"/>
        <end position="1595"/>
    </location>
</feature>
<feature type="region of interest" description="Disordered" evidence="1">
    <location>
        <begin position="1519"/>
        <end position="1788"/>
    </location>
</feature>
<organism evidence="2 3">
    <name type="scientific">Edaphochlamys debaryana</name>
    <dbReference type="NCBI Taxonomy" id="47281"/>
    <lineage>
        <taxon>Eukaryota</taxon>
        <taxon>Viridiplantae</taxon>
        <taxon>Chlorophyta</taxon>
        <taxon>core chlorophytes</taxon>
        <taxon>Chlorophyceae</taxon>
        <taxon>CS clade</taxon>
        <taxon>Chlamydomonadales</taxon>
        <taxon>Chlamydomonadales incertae sedis</taxon>
        <taxon>Edaphochlamys</taxon>
    </lineage>
</organism>
<feature type="compositionally biased region" description="Low complexity" evidence="1">
    <location>
        <begin position="1596"/>
        <end position="1614"/>
    </location>
</feature>
<dbReference type="Proteomes" id="UP000612055">
    <property type="component" value="Unassembled WGS sequence"/>
</dbReference>
<reference evidence="2" key="1">
    <citation type="journal article" date="2020" name="bioRxiv">
        <title>Comparative genomics of Chlamydomonas.</title>
        <authorList>
            <person name="Craig R.J."/>
            <person name="Hasan A.R."/>
            <person name="Ness R.W."/>
            <person name="Keightley P.D."/>
        </authorList>
    </citation>
    <scope>NUCLEOTIDE SEQUENCE</scope>
    <source>
        <strain evidence="2">CCAP 11/70</strain>
    </source>
</reference>